<dbReference type="HOGENOM" id="CLU_015624_0_0_6"/>
<evidence type="ECO:0000313" key="4">
    <source>
        <dbReference type="Proteomes" id="UP000032749"/>
    </source>
</evidence>
<evidence type="ECO:0000313" key="3">
    <source>
        <dbReference type="EMBL" id="CCK77971.1"/>
    </source>
</evidence>
<organism evidence="3 4">
    <name type="scientific">Oleispira antarctica RB-8</name>
    <dbReference type="NCBI Taxonomy" id="698738"/>
    <lineage>
        <taxon>Bacteria</taxon>
        <taxon>Pseudomonadati</taxon>
        <taxon>Pseudomonadota</taxon>
        <taxon>Gammaproteobacteria</taxon>
        <taxon>Oceanospirillales</taxon>
        <taxon>Oceanospirillaceae</taxon>
        <taxon>Oleispira</taxon>
    </lineage>
</organism>
<protein>
    <recommendedName>
        <fullName evidence="1">DNA 3'-5' helicase II</fullName>
    </recommendedName>
</protein>
<dbReference type="AlphaFoldDB" id="R4YS07"/>
<dbReference type="Proteomes" id="UP000032749">
    <property type="component" value="Chromosome"/>
</dbReference>
<dbReference type="InterPro" id="IPR000212">
    <property type="entry name" value="DNA_helicase_UvrD/REP"/>
</dbReference>
<dbReference type="KEGG" id="oai:OLEAN_C37950"/>
<dbReference type="GO" id="GO:0043138">
    <property type="term" value="F:3'-5' DNA helicase activity"/>
    <property type="evidence" value="ECO:0007669"/>
    <property type="project" value="TreeGrafter"/>
</dbReference>
<dbReference type="PATRIC" id="fig|698738.3.peg.3949"/>
<dbReference type="OrthoDB" id="7066673at2"/>
<evidence type="ECO:0000256" key="1">
    <source>
        <dbReference type="ARBA" id="ARBA00034923"/>
    </source>
</evidence>
<name>R4YS07_OLEAN</name>
<dbReference type="PANTHER" id="PTHR11070">
    <property type="entry name" value="UVRD / RECB / PCRA DNA HELICASE FAMILY MEMBER"/>
    <property type="match status" value="1"/>
</dbReference>
<proteinExistence type="predicted"/>
<dbReference type="GO" id="GO:0000725">
    <property type="term" value="P:recombinational repair"/>
    <property type="evidence" value="ECO:0007669"/>
    <property type="project" value="TreeGrafter"/>
</dbReference>
<dbReference type="EMBL" id="FO203512">
    <property type="protein sequence ID" value="CCK77971.1"/>
    <property type="molecule type" value="Genomic_DNA"/>
</dbReference>
<dbReference type="PANTHER" id="PTHR11070:SF2">
    <property type="entry name" value="ATP-DEPENDENT DNA HELICASE SRS2"/>
    <property type="match status" value="1"/>
</dbReference>
<evidence type="ECO:0000259" key="2">
    <source>
        <dbReference type="Pfam" id="PF13538"/>
    </source>
</evidence>
<dbReference type="SUPFAM" id="SSF52540">
    <property type="entry name" value="P-loop containing nucleoside triphosphate hydrolases"/>
    <property type="match status" value="1"/>
</dbReference>
<dbReference type="STRING" id="698738.OLEAN_C37950"/>
<keyword evidence="4" id="KW-1185">Reference proteome</keyword>
<dbReference type="InterPro" id="IPR027417">
    <property type="entry name" value="P-loop_NTPase"/>
</dbReference>
<gene>
    <name evidence="3" type="ORF">OLEAN_C37950</name>
</gene>
<feature type="domain" description="UvrD-like helicase C-terminal" evidence="2">
    <location>
        <begin position="650"/>
        <end position="699"/>
    </location>
</feature>
<sequence>MKNNFIITEKYKMPGEEAERRVWAKIVKDFSGNCCLAYWRYPMFLKVGEKRREPDILLLDQKLGVVIIEVKGLKIEQVAAIDGHRWSYVDFYEDFGNPYEQAENHLFSFLGLTDRKSTLRRRVAGRAVVALPNITRKQWQAKGFDQQLSNPPILFKDDLSGDIQQQLKTVTAVADGDPLDDGKWQDLCHVVGATSVLRVQEVPSVEKIVTKSDAINAAKERVMAMDIEQEKAAKQIPEGPQRIRGIAGSGKTVLLCQKAAAMHLKHPDWDIAMVFFTRSLYDIVIDLIGRYISHFTQGEVIYDPDTSRLRVLHAWGAKGQPGLYSEACKQHHVTKLTPSTVGHQGSPTELLVVAATKFLDQLDLQGRQLEGMFDAILIDEGQDLVVDEHLKREGRQSYYWMAYHLCKDIPVPQTSDMFDKGIKPDNKLPLRRLIWGYDEAQCIEAPVIPSAAEVFGAENSTLMMGQYQGGIKRSIVMQRCYRTPGPILVAAHAIGMGLLRGEGMISGVTNQRDWNNLGYEVEGKFLTGQQVKLWRPAENSPNPMSELSAEPSMEVAYFHSRTEEIRDTAARIVADINIQGLKPSRQILVVILGNKKFDYLDMNSDIEQLSTALRQAGINFYIPSATKVNELKPKYPNTDPNLFWYENAVTIAEVNRAKGNEAEMVYVVGLDRIASLEASISARNQLYVALTRAKGWVRLSGLQGFSLNDEVNTVIAAKGVYEFYFNKKPQRDISDIELTPEWSEVSQGLDDEFDNLVVDLFYDDVEAPTLSYELFDSARVIVQPLFSWPKRKLAITETASEKNRMEKCGWSVITKAAVLRKPSLLKNKFK</sequence>
<accession>R4YS07</accession>
<reference evidence="3 4" key="1">
    <citation type="journal article" date="2013" name="Nat. Commun.">
        <title>Genome sequence and functional genomic analysis of the oil-degrading bacterium Oleispira antarctica.</title>
        <authorList>
            <person name="Kube M."/>
            <person name="Chernikova T.N."/>
            <person name="Al-Ramahi Y."/>
            <person name="Beloqui A."/>
            <person name="Lopez-Cortez N."/>
            <person name="Guazzaroni M.E."/>
            <person name="Heipieper H.J."/>
            <person name="Klages S."/>
            <person name="Kotsyurbenko O.R."/>
            <person name="Langer I."/>
            <person name="Nechitaylo T.Y."/>
            <person name="Lunsdorf H."/>
            <person name="Fernandez M."/>
            <person name="Juarez S."/>
            <person name="Ciordia S."/>
            <person name="Singer A."/>
            <person name="Kagan O."/>
            <person name="Egorova O."/>
            <person name="Petit P.A."/>
            <person name="Stogios P."/>
            <person name="Kim Y."/>
            <person name="Tchigvintsev A."/>
            <person name="Flick R."/>
            <person name="Denaro R."/>
            <person name="Genovese M."/>
            <person name="Albar J.P."/>
            <person name="Reva O.N."/>
            <person name="Martinez-Gomariz M."/>
            <person name="Tran H."/>
            <person name="Ferrer M."/>
            <person name="Savchenko A."/>
            <person name="Yakunin A.F."/>
            <person name="Yakimov M.M."/>
            <person name="Golyshina O.V."/>
            <person name="Reinhardt R."/>
            <person name="Golyshin P.N."/>
        </authorList>
    </citation>
    <scope>NUCLEOTIDE SEQUENCE [LARGE SCALE GENOMIC DNA]</scope>
</reference>
<dbReference type="Pfam" id="PF13538">
    <property type="entry name" value="UvrD_C_2"/>
    <property type="match status" value="1"/>
</dbReference>
<dbReference type="Gene3D" id="3.40.50.300">
    <property type="entry name" value="P-loop containing nucleotide triphosphate hydrolases"/>
    <property type="match status" value="2"/>
</dbReference>
<dbReference type="InterPro" id="IPR027785">
    <property type="entry name" value="UvrD-like_helicase_C"/>
</dbReference>
<dbReference type="GO" id="GO:0003677">
    <property type="term" value="F:DNA binding"/>
    <property type="evidence" value="ECO:0007669"/>
    <property type="project" value="InterPro"/>
</dbReference>
<dbReference type="GO" id="GO:0005524">
    <property type="term" value="F:ATP binding"/>
    <property type="evidence" value="ECO:0007669"/>
    <property type="project" value="InterPro"/>
</dbReference>